<gene>
    <name evidence="9" type="ORF">O181_067206</name>
</gene>
<dbReference type="InterPro" id="IPR050092">
    <property type="entry name" value="RNase_H"/>
</dbReference>
<keyword evidence="10" id="KW-1185">Reference proteome</keyword>
<comment type="similarity">
    <text evidence="2">Belongs to the RNase H family.</text>
</comment>
<evidence type="ECO:0000256" key="4">
    <source>
        <dbReference type="ARBA" id="ARBA00022722"/>
    </source>
</evidence>
<keyword evidence="5" id="KW-0479">Metal-binding</keyword>
<dbReference type="Gene3D" id="3.30.420.10">
    <property type="entry name" value="Ribonuclease H-like superfamily/Ribonuclease H"/>
    <property type="match status" value="1"/>
</dbReference>
<evidence type="ECO:0000256" key="2">
    <source>
        <dbReference type="ARBA" id="ARBA00005300"/>
    </source>
</evidence>
<dbReference type="GO" id="GO:0003676">
    <property type="term" value="F:nucleic acid binding"/>
    <property type="evidence" value="ECO:0007669"/>
    <property type="project" value="InterPro"/>
</dbReference>
<dbReference type="InterPro" id="IPR036397">
    <property type="entry name" value="RNaseH_sf"/>
</dbReference>
<dbReference type="GO" id="GO:0043137">
    <property type="term" value="P:DNA replication, removal of RNA primer"/>
    <property type="evidence" value="ECO:0007669"/>
    <property type="project" value="TreeGrafter"/>
</dbReference>
<dbReference type="GO" id="GO:0046872">
    <property type="term" value="F:metal ion binding"/>
    <property type="evidence" value="ECO:0007669"/>
    <property type="project" value="UniProtKB-KW"/>
</dbReference>
<dbReference type="EC" id="3.1.26.4" evidence="3"/>
<protein>
    <recommendedName>
        <fullName evidence="3">ribonuclease H</fullName>
        <ecNumber evidence="3">3.1.26.4</ecNumber>
    </recommendedName>
</protein>
<organism evidence="9 10">
    <name type="scientific">Austropuccinia psidii MF-1</name>
    <dbReference type="NCBI Taxonomy" id="1389203"/>
    <lineage>
        <taxon>Eukaryota</taxon>
        <taxon>Fungi</taxon>
        <taxon>Dikarya</taxon>
        <taxon>Basidiomycota</taxon>
        <taxon>Pucciniomycotina</taxon>
        <taxon>Pucciniomycetes</taxon>
        <taxon>Pucciniales</taxon>
        <taxon>Sphaerophragmiaceae</taxon>
        <taxon>Austropuccinia</taxon>
    </lineage>
</organism>
<accession>A0A9Q3ESF7</accession>
<dbReference type="OrthoDB" id="245563at2759"/>
<dbReference type="InterPro" id="IPR002156">
    <property type="entry name" value="RNaseH_domain"/>
</dbReference>
<dbReference type="SUPFAM" id="SSF53098">
    <property type="entry name" value="Ribonuclease H-like"/>
    <property type="match status" value="1"/>
</dbReference>
<evidence type="ECO:0000256" key="7">
    <source>
        <dbReference type="ARBA" id="ARBA00022801"/>
    </source>
</evidence>
<dbReference type="GO" id="GO:0004523">
    <property type="term" value="F:RNA-DNA hybrid ribonuclease activity"/>
    <property type="evidence" value="ECO:0007669"/>
    <property type="project" value="UniProtKB-EC"/>
</dbReference>
<keyword evidence="6" id="KW-0255">Endonuclease</keyword>
<evidence type="ECO:0000256" key="3">
    <source>
        <dbReference type="ARBA" id="ARBA00012180"/>
    </source>
</evidence>
<comment type="catalytic activity">
    <reaction evidence="1">
        <text>Endonucleolytic cleavage to 5'-phosphomonoester.</text>
        <dbReference type="EC" id="3.1.26.4"/>
    </reaction>
</comment>
<evidence type="ECO:0000256" key="6">
    <source>
        <dbReference type="ARBA" id="ARBA00022759"/>
    </source>
</evidence>
<dbReference type="PANTHER" id="PTHR10642">
    <property type="entry name" value="RIBONUCLEASE H1"/>
    <property type="match status" value="1"/>
</dbReference>
<feature type="domain" description="RNase H type-1" evidence="8">
    <location>
        <begin position="63"/>
        <end position="227"/>
    </location>
</feature>
<dbReference type="InterPro" id="IPR012337">
    <property type="entry name" value="RNaseH-like_sf"/>
</dbReference>
<evidence type="ECO:0000259" key="8">
    <source>
        <dbReference type="PROSITE" id="PS50879"/>
    </source>
</evidence>
<sequence length="227" mass="26124">MRIKLKSINSYNFSLLRPGAVIPNEFRSKLVRSISVDSSLIDSPSELPSSPHSFPISLYDTIMPYKMEFQVDGGCRLNGRSNAFGAAACCWMLRWNNHKGRVLKLPQNMRPIPTSQRAELHAIILALEWAVERHGQLNNRPKFRVNIQTDSQYAYGCMSQWLPRWQRNGFLNCRGTKVSNSDLIQKASKLQDKIEDEMRGTVCYRWVPRNKNELANEYATDAIFEQI</sequence>
<comment type="caution">
    <text evidence="9">The sequence shown here is derived from an EMBL/GenBank/DDBJ whole genome shotgun (WGS) entry which is preliminary data.</text>
</comment>
<keyword evidence="4" id="KW-0540">Nuclease</keyword>
<dbReference type="Pfam" id="PF00075">
    <property type="entry name" value="RNase_H"/>
    <property type="match status" value="1"/>
</dbReference>
<dbReference type="PANTHER" id="PTHR10642:SF26">
    <property type="entry name" value="RIBONUCLEASE H1"/>
    <property type="match status" value="1"/>
</dbReference>
<evidence type="ECO:0000256" key="5">
    <source>
        <dbReference type="ARBA" id="ARBA00022723"/>
    </source>
</evidence>
<dbReference type="PROSITE" id="PS50879">
    <property type="entry name" value="RNASE_H_1"/>
    <property type="match status" value="1"/>
</dbReference>
<reference evidence="9" key="1">
    <citation type="submission" date="2021-03" db="EMBL/GenBank/DDBJ databases">
        <title>Draft genome sequence of rust myrtle Austropuccinia psidii MF-1, a brazilian biotype.</title>
        <authorList>
            <person name="Quecine M.C."/>
            <person name="Pachon D.M.R."/>
            <person name="Bonatelli M.L."/>
            <person name="Correr F.H."/>
            <person name="Franceschini L.M."/>
            <person name="Leite T.F."/>
            <person name="Margarido G.R.A."/>
            <person name="Almeida C.A."/>
            <person name="Ferrarezi J.A."/>
            <person name="Labate C.A."/>
        </authorList>
    </citation>
    <scope>NUCLEOTIDE SEQUENCE</scope>
    <source>
        <strain evidence="9">MF-1</strain>
    </source>
</reference>
<evidence type="ECO:0000313" key="9">
    <source>
        <dbReference type="EMBL" id="MBW0527491.1"/>
    </source>
</evidence>
<name>A0A9Q3ESF7_9BASI</name>
<dbReference type="AlphaFoldDB" id="A0A9Q3ESF7"/>
<proteinExistence type="inferred from homology"/>
<dbReference type="EMBL" id="AVOT02033574">
    <property type="protein sequence ID" value="MBW0527491.1"/>
    <property type="molecule type" value="Genomic_DNA"/>
</dbReference>
<evidence type="ECO:0000256" key="1">
    <source>
        <dbReference type="ARBA" id="ARBA00000077"/>
    </source>
</evidence>
<keyword evidence="7" id="KW-0378">Hydrolase</keyword>
<dbReference type="Proteomes" id="UP000765509">
    <property type="component" value="Unassembled WGS sequence"/>
</dbReference>
<evidence type="ECO:0000313" key="10">
    <source>
        <dbReference type="Proteomes" id="UP000765509"/>
    </source>
</evidence>